<dbReference type="RefSeq" id="WP_109991276.1">
    <property type="nucleotide sequence ID" value="NZ_CP028160.1"/>
</dbReference>
<dbReference type="GeneID" id="89634218"/>
<evidence type="ECO:0000313" key="3">
    <source>
        <dbReference type="Proteomes" id="UP000245919"/>
    </source>
</evidence>
<organism evidence="2 3">
    <name type="scientific">Lactococcus lactis subsp. lactis</name>
    <name type="common">Streptococcus lactis</name>
    <dbReference type="NCBI Taxonomy" id="1360"/>
    <lineage>
        <taxon>Bacteria</taxon>
        <taxon>Bacillati</taxon>
        <taxon>Bacillota</taxon>
        <taxon>Bacilli</taxon>
        <taxon>Lactobacillales</taxon>
        <taxon>Streptococcaceae</taxon>
        <taxon>Lactococcus</taxon>
    </lineage>
</organism>
<dbReference type="AlphaFoldDB" id="A0A2Z3KRM8"/>
<evidence type="ECO:0000256" key="1">
    <source>
        <dbReference type="SAM" id="Phobius"/>
    </source>
</evidence>
<evidence type="ECO:0000313" key="2">
    <source>
        <dbReference type="EMBL" id="AWN66589.1"/>
    </source>
</evidence>
<name>A0A2Z3KRM8_LACLL</name>
<sequence length="165" mass="19109">MIDNKIKHSKSKRIQTITQVVIIGIAISLLFIIYGMLSGLETKTISSSTKIYKNIVLDSSTDISGKHYPYTLNRNNVYEPLVDKNMNSGDLREIKYIAEDQKPYATVETKVTKQFYRSSKYPLTNIGRSLGNFVISLKNERHSWKSVTVYQPVNYKKFIDFNDRW</sequence>
<keyword evidence="1" id="KW-0472">Membrane</keyword>
<protein>
    <submittedName>
        <fullName evidence="2">Uncharacterized protein</fullName>
    </submittedName>
</protein>
<feature type="transmembrane region" description="Helical" evidence="1">
    <location>
        <begin position="20"/>
        <end position="40"/>
    </location>
</feature>
<dbReference type="Proteomes" id="UP000245919">
    <property type="component" value="Chromosome"/>
</dbReference>
<keyword evidence="1" id="KW-0812">Transmembrane</keyword>
<dbReference type="EMBL" id="CP028160">
    <property type="protein sequence ID" value="AWN66589.1"/>
    <property type="molecule type" value="Genomic_DNA"/>
</dbReference>
<gene>
    <name evidence="2" type="ORF">LL14B4_10540</name>
</gene>
<reference evidence="2 3" key="1">
    <citation type="submission" date="2018-03" db="EMBL/GenBank/DDBJ databases">
        <title>Genome sequence of Lactococcus lactis strain 14B4 from almond drupe.</title>
        <authorList>
            <person name="Tran T.D."/>
            <person name="McGarvey J.A."/>
            <person name="Huynh S."/>
            <person name="Parker C.T."/>
        </authorList>
    </citation>
    <scope>NUCLEOTIDE SEQUENCE [LARGE SCALE GENOMIC DNA]</scope>
    <source>
        <strain evidence="2 3">14B4</strain>
    </source>
</reference>
<proteinExistence type="predicted"/>
<accession>A0A2Z3KRM8</accession>
<keyword evidence="1" id="KW-1133">Transmembrane helix</keyword>